<reference evidence="2 3" key="2">
    <citation type="submission" date="2024-07" db="EMBL/GenBank/DDBJ databases">
        <authorList>
            <person name="Akdeniz Z."/>
        </authorList>
    </citation>
    <scope>NUCLEOTIDE SEQUENCE [LARGE SCALE GENOMIC DNA]</scope>
</reference>
<proteinExistence type="predicted"/>
<reference evidence="1" key="1">
    <citation type="submission" date="2023-06" db="EMBL/GenBank/DDBJ databases">
        <authorList>
            <person name="Kurt Z."/>
        </authorList>
    </citation>
    <scope>NUCLEOTIDE SEQUENCE</scope>
</reference>
<dbReference type="Proteomes" id="UP001642409">
    <property type="component" value="Unassembled WGS sequence"/>
</dbReference>
<sequence>MFSVPKELTHNQFEAEAQTIHREIKLKEPDYLKVQKQYKPPNSDNIDLFSMTSVKTFLDLIPDDYNSEKINITQQLQLNQTKRLTAADIRRDLINRMRNDGIDVVHIYYPERLQLYLNSAPPQDSLLVSTIQKALTNVDKKVLNLKFHLEIKAQLEHIYDSEALLFQKLQKKDYQAQQQNQFNFKDFVTKKLMNTLYSKNSPMIGRFTYSTIGNNLCDFHKPRYSNEFAVFRVSCADIRNDIMNEPNLNDDFSIRNLYACEGRTVLFEHLEPFPLGVSLPGMGFQIQLKSAISKDSIDAFQNRFVPTVQTNDQAEDQGDETNSQASLQSIQSRMTGATAVTNLKTQAVQKPHKRTMFPPIPQENTEPHCLFVKSQFQRIMKMFFAGPYSHQTQPFLEGPQGIMPFWSYGQQNRFLLVRNRNQSIKSSQGSVIKNKSVHLSYSSWQLRKLPLVFSCGQLVPRAEFAVRGTKQKVDTQLKAPKQTLMDVNTYIQSRFQLLQSTCETENFQKVKKYISSIQINRTFKADKQMKVDRDYTLTLKILATENQMASGQYIDKFHKFCNDKEHLRRVLVIKEQYQKDNLYLPGVFQLDRYIGWQQLLYSLMTDRRLVNWTRLKQEQNDGKSWNMVDERTYTAFGNKDSAFQYDQQLLIQPIRSIIQNQIFTDQISHNKIIDSYQERDFFVDPFKRGQIVLCNSIFESQDVQTAMLIWCRSINPESYVKKPDVNIWAERMQQHIKYDNTFVDMQEKKERYPDYLLNEEMVTLLVNRIGYDTTKLVFDKNQELFIPVNNQGNSMGDRLSMLKQKTPLEVGLMLYQMLKQEAVEDKLKADDDLYAAIMYFTFMNKQAQFQLFSQQNDVMYTLIKQCDLLRSYEWNDNQRFMARNGSFQYSQGCFNLEKARDQLDKKYYKINFFKVNEILRNKILKLDNIHEILVKYETQSLLSQIYTYEEMEALLQADNINGGNTKKPQKEAQLSLSFTHKDQQYRGIIPLTTAIEQVKILTNYERKILDFLTYYSKMNETQPLAPCHPRLVASCKYVGPQNPGNYNTVSADTSGSEIVPGLNGCELAFNRLSNQYEVQNLNLQLTVRSKEEQYVQQAEQDLMLNPLLDIQKLDANAFREFKKKLGDVLSVREAKEQMFQSYPEVFTQEIPYLDIPSKELTKKRAEYKCQNLIFLTQIKETYTKPPRKEGMYIISQFIQDVMTCIAAVLVPWLKPYETIPAEYFIDEASLFGALYEPDKKEVQTITNRSFGINSFFGACYQLLLNLRSWFSLNQDLIERAAISFVLKDISKYEMINLKEEEKVDERDFRFTAACAYAKGWMKVFDDTINQDIVLYVKRLQAEGGIANTGIVMEWNEVEE</sequence>
<organism evidence="1">
    <name type="scientific">Hexamita inflata</name>
    <dbReference type="NCBI Taxonomy" id="28002"/>
    <lineage>
        <taxon>Eukaryota</taxon>
        <taxon>Metamonada</taxon>
        <taxon>Diplomonadida</taxon>
        <taxon>Hexamitidae</taxon>
        <taxon>Hexamitinae</taxon>
        <taxon>Hexamita</taxon>
    </lineage>
</organism>
<evidence type="ECO:0000313" key="1">
    <source>
        <dbReference type="EMBL" id="CAI9927593.1"/>
    </source>
</evidence>
<keyword evidence="3" id="KW-1185">Reference proteome</keyword>
<comment type="caution">
    <text evidence="1">The sequence shown here is derived from an EMBL/GenBank/DDBJ whole genome shotgun (WGS) entry which is preliminary data.</text>
</comment>
<dbReference type="EMBL" id="CAXDID020000597">
    <property type="protein sequence ID" value="CAL6105540.1"/>
    <property type="molecule type" value="Genomic_DNA"/>
</dbReference>
<evidence type="ECO:0000313" key="3">
    <source>
        <dbReference type="Proteomes" id="UP001642409"/>
    </source>
</evidence>
<accession>A0AA86NX21</accession>
<evidence type="ECO:0000313" key="2">
    <source>
        <dbReference type="EMBL" id="CAL6105540.1"/>
    </source>
</evidence>
<dbReference type="EMBL" id="CATOUU010000381">
    <property type="protein sequence ID" value="CAI9927593.1"/>
    <property type="molecule type" value="Genomic_DNA"/>
</dbReference>
<name>A0AA86NX21_9EUKA</name>
<gene>
    <name evidence="1" type="ORF">HINF_LOCUS15238</name>
    <name evidence="2" type="ORF">HINF_LOCUS73312</name>
</gene>
<protein>
    <submittedName>
        <fullName evidence="1">Uncharacterized protein</fullName>
    </submittedName>
</protein>